<dbReference type="GO" id="GO:0016491">
    <property type="term" value="F:oxidoreductase activity"/>
    <property type="evidence" value="ECO:0007669"/>
    <property type="project" value="UniProtKB-KW"/>
</dbReference>
<organism evidence="5 6">
    <name type="scientific">Spirilliplanes yamanashiensis</name>
    <dbReference type="NCBI Taxonomy" id="42233"/>
    <lineage>
        <taxon>Bacteria</taxon>
        <taxon>Bacillati</taxon>
        <taxon>Actinomycetota</taxon>
        <taxon>Actinomycetes</taxon>
        <taxon>Micromonosporales</taxon>
        <taxon>Micromonosporaceae</taxon>
        <taxon>Spirilliplanes</taxon>
    </lineage>
</organism>
<dbReference type="PRINTS" id="PR00411">
    <property type="entry name" value="PNDRDTASEI"/>
</dbReference>
<keyword evidence="6" id="KW-1185">Reference proteome</keyword>
<dbReference type="PANTHER" id="PTHR11632:SF51">
    <property type="entry name" value="SUCCINATE DEHYDROGENASE [UBIQUINONE] FLAVOPROTEIN SUBUNIT, MITOCHONDRIAL"/>
    <property type="match status" value="1"/>
</dbReference>
<dbReference type="SUPFAM" id="SSF46977">
    <property type="entry name" value="Succinate dehydrogenase/fumarate reductase flavoprotein C-terminal domain"/>
    <property type="match status" value="1"/>
</dbReference>
<sequence>MTATPQPSTLDLVADVVVVGGGPAGTWAALTAARAGADVLLLDKGYCGTSGPTASGGTGVWYVQPDPAARDKAMASREALGGHLQDRRWMARVLDQTYENMNRLEAEARYPFPVVDGRPHKRGLQGPEYMRRMRSWIKRAGVRILDHSPVTELLVDGAGTVAGVRGHRRQHDMDYRVRAGAVVLATGGCAFLSKALGCDVDTGDGALYAAEAGAELSGMEFSNSYAIAPAFTSVTKTAYYGFATFFHGDGTPLAGAGSQGGRSVIARELLDSGVVLCQIDQADAETQRLMRTGQPNFFLTFDRLGIDPFTEKFPVTLLLEGTVRGTGGIRITGDDCATTVPGLYAAGDAATRELVCGGFTGGGSHNSAWAMSSGTFAGGGAAAFAAALGAGAHRRRLSGTGGAGIRPAGSGAGGAGRAEALDVLRRQVHPYDKNYLRHGDRLRPALADLDAVWAGLRAGAAPAGGDLPRLRQAAAMVAHARWMYTSALARTESRGMARRQEFPGLDPAQFHRLAVGGLDRLWVRPEPVTGREVRELAVAS</sequence>
<dbReference type="InterPro" id="IPR015939">
    <property type="entry name" value="Fum_Rdtase/Succ_DH_flav-like_C"/>
</dbReference>
<name>A0A8J4DKP1_9ACTN</name>
<evidence type="ECO:0000259" key="3">
    <source>
        <dbReference type="Pfam" id="PF00890"/>
    </source>
</evidence>
<comment type="caution">
    <text evidence="5">The sequence shown here is derived from an EMBL/GenBank/DDBJ whole genome shotgun (WGS) entry which is preliminary data.</text>
</comment>
<gene>
    <name evidence="5" type="ORF">Sya03_38210</name>
</gene>
<evidence type="ECO:0000256" key="2">
    <source>
        <dbReference type="ARBA" id="ARBA00023002"/>
    </source>
</evidence>
<dbReference type="EMBL" id="BOOY01000028">
    <property type="protein sequence ID" value="GIJ04469.1"/>
    <property type="molecule type" value="Genomic_DNA"/>
</dbReference>
<proteinExistence type="predicted"/>
<protein>
    <submittedName>
        <fullName evidence="5">Pyridine nucleotide-disulfide oxidoreductase</fullName>
    </submittedName>
</protein>
<feature type="domain" description="FAD-dependent oxidoreductase 2 FAD-binding" evidence="3">
    <location>
        <begin position="15"/>
        <end position="221"/>
    </location>
</feature>
<evidence type="ECO:0000313" key="5">
    <source>
        <dbReference type="EMBL" id="GIJ04469.1"/>
    </source>
</evidence>
<dbReference type="Gene3D" id="1.20.58.100">
    <property type="entry name" value="Fumarate reductase/succinate dehydrogenase flavoprotein-like, C-terminal domain"/>
    <property type="match status" value="1"/>
</dbReference>
<keyword evidence="2" id="KW-0560">Oxidoreductase</keyword>
<dbReference type="PANTHER" id="PTHR11632">
    <property type="entry name" value="SUCCINATE DEHYDROGENASE 2 FLAVOPROTEIN SUBUNIT"/>
    <property type="match status" value="1"/>
</dbReference>
<evidence type="ECO:0000259" key="4">
    <source>
        <dbReference type="Pfam" id="PF02910"/>
    </source>
</evidence>
<dbReference type="PRINTS" id="PR00368">
    <property type="entry name" value="FADPNR"/>
</dbReference>
<feature type="domain" description="Fumarate reductase/succinate dehydrogenase flavoprotein-like C-terminal" evidence="4">
    <location>
        <begin position="467"/>
        <end position="513"/>
    </location>
</feature>
<keyword evidence="1" id="KW-0285">Flavoprotein</keyword>
<reference evidence="5" key="1">
    <citation type="submission" date="2021-01" db="EMBL/GenBank/DDBJ databases">
        <title>Whole genome shotgun sequence of Spirilliplanes yamanashiensis NBRC 15828.</title>
        <authorList>
            <person name="Komaki H."/>
            <person name="Tamura T."/>
        </authorList>
    </citation>
    <scope>NUCLEOTIDE SEQUENCE</scope>
    <source>
        <strain evidence="5">NBRC 15828</strain>
    </source>
</reference>
<dbReference type="InterPro" id="IPR030664">
    <property type="entry name" value="SdhA/FrdA/AprA"/>
</dbReference>
<dbReference type="RefSeq" id="WP_203939711.1">
    <property type="nucleotide sequence ID" value="NZ_BAAAGJ010000005.1"/>
</dbReference>
<evidence type="ECO:0000313" key="6">
    <source>
        <dbReference type="Proteomes" id="UP000652013"/>
    </source>
</evidence>
<dbReference type="Gene3D" id="3.50.50.60">
    <property type="entry name" value="FAD/NAD(P)-binding domain"/>
    <property type="match status" value="1"/>
</dbReference>
<dbReference type="Pfam" id="PF02910">
    <property type="entry name" value="Succ_DH_flav_C"/>
    <property type="match status" value="1"/>
</dbReference>
<evidence type="ECO:0000256" key="1">
    <source>
        <dbReference type="ARBA" id="ARBA00022630"/>
    </source>
</evidence>
<dbReference type="InterPro" id="IPR037099">
    <property type="entry name" value="Fum_R/Succ_DH_flav-like_C_sf"/>
</dbReference>
<dbReference type="InterPro" id="IPR003953">
    <property type="entry name" value="FAD-dep_OxRdtase_2_FAD-bd"/>
</dbReference>
<dbReference type="SUPFAM" id="SSF51905">
    <property type="entry name" value="FAD/NAD(P)-binding domain"/>
    <property type="match status" value="1"/>
</dbReference>
<dbReference type="Pfam" id="PF00890">
    <property type="entry name" value="FAD_binding_2"/>
    <property type="match status" value="1"/>
</dbReference>
<accession>A0A8J4DKP1</accession>
<dbReference type="AlphaFoldDB" id="A0A8J4DKP1"/>
<dbReference type="Proteomes" id="UP000652013">
    <property type="component" value="Unassembled WGS sequence"/>
</dbReference>
<dbReference type="InterPro" id="IPR036188">
    <property type="entry name" value="FAD/NAD-bd_sf"/>
</dbReference>